<comment type="subcellular location">
    <subcellularLocation>
        <location evidence="1">Cell membrane</location>
        <topology evidence="1">Single-pass type I membrane protein</topology>
    </subcellularLocation>
    <subcellularLocation>
        <location evidence="2">Secreted</location>
    </subcellularLocation>
</comment>
<evidence type="ECO:0000256" key="2">
    <source>
        <dbReference type="ARBA" id="ARBA00004613"/>
    </source>
</evidence>
<keyword evidence="16" id="KW-1185">Reference proteome</keyword>
<evidence type="ECO:0000256" key="11">
    <source>
        <dbReference type="ARBA" id="ARBA00023157"/>
    </source>
</evidence>
<feature type="compositionally biased region" description="Polar residues" evidence="13">
    <location>
        <begin position="166"/>
        <end position="181"/>
    </location>
</feature>
<feature type="disulfide bond" evidence="12">
    <location>
        <begin position="53"/>
        <end position="62"/>
    </location>
</feature>
<evidence type="ECO:0000256" key="5">
    <source>
        <dbReference type="ARBA" id="ARBA00022525"/>
    </source>
</evidence>
<feature type="domain" description="EGF-like" evidence="14">
    <location>
        <begin position="19"/>
        <end position="63"/>
    </location>
</feature>
<dbReference type="GO" id="GO:0045499">
    <property type="term" value="F:chemorepellent activity"/>
    <property type="evidence" value="ECO:0007669"/>
    <property type="project" value="TreeGrafter"/>
</dbReference>
<keyword evidence="11 12" id="KW-1015">Disulfide bond</keyword>
<keyword evidence="6 12" id="KW-0245">EGF-like domain</keyword>
<keyword evidence="10" id="KW-0472">Membrane</keyword>
<keyword evidence="5" id="KW-0964">Secreted</keyword>
<keyword evidence="8" id="KW-1133">Transmembrane helix</keyword>
<dbReference type="Ensembl" id="ENSHCOT00000011385.1">
    <property type="protein sequence ID" value="ENSHCOP00000001865.1"/>
    <property type="gene ID" value="ENSHCOG00000002902.1"/>
</dbReference>
<organism evidence="15 16">
    <name type="scientific">Hippocampus comes</name>
    <name type="common">Tiger tail seahorse</name>
    <dbReference type="NCBI Taxonomy" id="109280"/>
    <lineage>
        <taxon>Eukaryota</taxon>
        <taxon>Metazoa</taxon>
        <taxon>Chordata</taxon>
        <taxon>Craniata</taxon>
        <taxon>Vertebrata</taxon>
        <taxon>Euteleostomi</taxon>
        <taxon>Actinopterygii</taxon>
        <taxon>Neopterygii</taxon>
        <taxon>Teleostei</taxon>
        <taxon>Neoteleostei</taxon>
        <taxon>Acanthomorphata</taxon>
        <taxon>Syngnathiaria</taxon>
        <taxon>Syngnathiformes</taxon>
        <taxon>Syngnathoidei</taxon>
        <taxon>Syngnathidae</taxon>
        <taxon>Hippocampus</taxon>
    </lineage>
</organism>
<evidence type="ECO:0000256" key="4">
    <source>
        <dbReference type="ARBA" id="ARBA00022475"/>
    </source>
</evidence>
<dbReference type="GO" id="GO:0008083">
    <property type="term" value="F:growth factor activity"/>
    <property type="evidence" value="ECO:0007669"/>
    <property type="project" value="UniProtKB-KW"/>
</dbReference>
<keyword evidence="4" id="KW-1003">Cell membrane</keyword>
<comment type="similarity">
    <text evidence="3">Belongs to the neuregulin family.</text>
</comment>
<evidence type="ECO:0000256" key="1">
    <source>
        <dbReference type="ARBA" id="ARBA00004251"/>
    </source>
</evidence>
<dbReference type="PANTHER" id="PTHR11100">
    <property type="entry name" value="HEREGULIN-NEUREGULIN FAMILY MEMBER"/>
    <property type="match status" value="1"/>
</dbReference>
<dbReference type="SUPFAM" id="SSF57196">
    <property type="entry name" value="EGF/Laminin"/>
    <property type="match status" value="1"/>
</dbReference>
<evidence type="ECO:0000256" key="3">
    <source>
        <dbReference type="ARBA" id="ARBA00008216"/>
    </source>
</evidence>
<dbReference type="Gene3D" id="2.10.25.10">
    <property type="entry name" value="Laminin"/>
    <property type="match status" value="1"/>
</dbReference>
<reference evidence="15" key="1">
    <citation type="submission" date="2025-08" db="UniProtKB">
        <authorList>
            <consortium name="Ensembl"/>
        </authorList>
    </citation>
    <scope>IDENTIFICATION</scope>
</reference>
<dbReference type="GO" id="GO:0005886">
    <property type="term" value="C:plasma membrane"/>
    <property type="evidence" value="ECO:0007669"/>
    <property type="project" value="UniProtKB-SubCell"/>
</dbReference>
<keyword evidence="7" id="KW-0812">Transmembrane</keyword>
<evidence type="ECO:0000313" key="16">
    <source>
        <dbReference type="Proteomes" id="UP000264820"/>
    </source>
</evidence>
<evidence type="ECO:0000259" key="14">
    <source>
        <dbReference type="PROSITE" id="PS50026"/>
    </source>
</evidence>
<dbReference type="InterPro" id="IPR000742">
    <property type="entry name" value="EGF"/>
</dbReference>
<evidence type="ECO:0000256" key="9">
    <source>
        <dbReference type="ARBA" id="ARBA00023030"/>
    </source>
</evidence>
<dbReference type="AlphaFoldDB" id="A0A3Q2XC36"/>
<dbReference type="InterPro" id="IPR040180">
    <property type="entry name" value="Neuregulin"/>
</dbReference>
<dbReference type="GeneTree" id="ENSGT00940000156754"/>
<evidence type="ECO:0000256" key="13">
    <source>
        <dbReference type="SAM" id="MobiDB-lite"/>
    </source>
</evidence>
<evidence type="ECO:0000256" key="12">
    <source>
        <dbReference type="PROSITE-ProRule" id="PRU00076"/>
    </source>
</evidence>
<proteinExistence type="inferred from homology"/>
<sequence>MRCERRLHDGVKPSLRSEVFKPCVEDKDLAFCLNEGECSIIETVAGVHRQCRCKEGYHGLRCDQFVPKTDAILSDPSTLSFLFLDFGDTYQRQVLSIFSIASGMCLLGAASAAPLRDRWKTDDVKRGLAGVVGVRTPEAGHVEKSLNFKTSRHGPTSPFSIRCGTLQPNANAPHSPASQTSKRSRRRNRSLAPDPILSPRESAGCRLSVYDDSGRPFLGDLERVNREPMTSENRERHVFNSSRASCVFVARVSICRRSLLQESKEAPDESERLRLGSNAFELAQTIDRRGRAHAADLKRPKDRGFDCGGAARASHRLPLVATGKMLLRNGRFFRGKLGGVQSAPLPGFEKAAGRCRTPKPSWAS</sequence>
<dbReference type="PROSITE" id="PS50026">
    <property type="entry name" value="EGF_3"/>
    <property type="match status" value="1"/>
</dbReference>
<feature type="region of interest" description="Disordered" evidence="13">
    <location>
        <begin position="148"/>
        <end position="200"/>
    </location>
</feature>
<dbReference type="GO" id="GO:0048513">
    <property type="term" value="P:animal organ development"/>
    <property type="evidence" value="ECO:0007669"/>
    <property type="project" value="TreeGrafter"/>
</dbReference>
<accession>A0A3Q2XC36</accession>
<feature type="compositionally biased region" description="Polar residues" evidence="13">
    <location>
        <begin position="148"/>
        <end position="159"/>
    </location>
</feature>
<dbReference type="GO" id="GO:0007399">
    <property type="term" value="P:nervous system development"/>
    <property type="evidence" value="ECO:0007669"/>
    <property type="project" value="InterPro"/>
</dbReference>
<evidence type="ECO:0000256" key="8">
    <source>
        <dbReference type="ARBA" id="ARBA00022989"/>
    </source>
</evidence>
<evidence type="ECO:0000256" key="10">
    <source>
        <dbReference type="ARBA" id="ARBA00023136"/>
    </source>
</evidence>
<evidence type="ECO:0000256" key="7">
    <source>
        <dbReference type="ARBA" id="ARBA00022692"/>
    </source>
</evidence>
<evidence type="ECO:0000313" key="15">
    <source>
        <dbReference type="Ensembl" id="ENSHCOP00000001865.1"/>
    </source>
</evidence>
<dbReference type="GO" id="GO:0035556">
    <property type="term" value="P:intracellular signal transduction"/>
    <property type="evidence" value="ECO:0007669"/>
    <property type="project" value="TreeGrafter"/>
</dbReference>
<keyword evidence="9" id="KW-0339">Growth factor</keyword>
<name>A0A3Q2XC36_HIPCM</name>
<dbReference type="PROSITE" id="PS01186">
    <property type="entry name" value="EGF_2"/>
    <property type="match status" value="1"/>
</dbReference>
<dbReference type="Proteomes" id="UP000264820">
    <property type="component" value="Unplaced"/>
</dbReference>
<dbReference type="PROSITE" id="PS00022">
    <property type="entry name" value="EGF_1"/>
    <property type="match status" value="1"/>
</dbReference>
<protein>
    <recommendedName>
        <fullName evidence="14">EGF-like domain-containing protein</fullName>
    </recommendedName>
</protein>
<comment type="caution">
    <text evidence="12">Lacks conserved residue(s) required for the propagation of feature annotation.</text>
</comment>
<dbReference type="GO" id="GO:0005615">
    <property type="term" value="C:extracellular space"/>
    <property type="evidence" value="ECO:0007669"/>
    <property type="project" value="TreeGrafter"/>
</dbReference>
<dbReference type="PANTHER" id="PTHR11100:SF28">
    <property type="entry name" value="NEUREGULIN 3B"/>
    <property type="match status" value="1"/>
</dbReference>
<reference evidence="15" key="2">
    <citation type="submission" date="2025-09" db="UniProtKB">
        <authorList>
            <consortium name="Ensembl"/>
        </authorList>
    </citation>
    <scope>IDENTIFICATION</scope>
</reference>
<evidence type="ECO:0000256" key="6">
    <source>
        <dbReference type="ARBA" id="ARBA00022536"/>
    </source>
</evidence>